<sequence length="124" mass="14321">MKFIVSSLNNGTNFSDIPMPFGVIIDEARKIYWLSGGENHQEKLNASQKEILCDIMNQDLTGRSTAERCLKEFYYTLKMVRVIPEGMNDSFKILNRKECAIIYCRLPQTFKKYFCSTRLDSTSA</sequence>
<accession>A0A0C2IKJ7</accession>
<keyword evidence="2" id="KW-1185">Reference proteome</keyword>
<reference evidence="1 2" key="1">
    <citation type="journal article" date="2014" name="Genome Biol. Evol.">
        <title>The genome of the myxosporean Thelohanellus kitauei shows adaptations to nutrient acquisition within its fish host.</title>
        <authorList>
            <person name="Yang Y."/>
            <person name="Xiong J."/>
            <person name="Zhou Z."/>
            <person name="Huo F."/>
            <person name="Miao W."/>
            <person name="Ran C."/>
            <person name="Liu Y."/>
            <person name="Zhang J."/>
            <person name="Feng J."/>
            <person name="Wang M."/>
            <person name="Wang M."/>
            <person name="Wang L."/>
            <person name="Yao B."/>
        </authorList>
    </citation>
    <scope>NUCLEOTIDE SEQUENCE [LARGE SCALE GENOMIC DNA]</scope>
    <source>
        <strain evidence="1">Wuqing</strain>
    </source>
</reference>
<proteinExistence type="predicted"/>
<organism evidence="1 2">
    <name type="scientific">Thelohanellus kitauei</name>
    <name type="common">Myxosporean</name>
    <dbReference type="NCBI Taxonomy" id="669202"/>
    <lineage>
        <taxon>Eukaryota</taxon>
        <taxon>Metazoa</taxon>
        <taxon>Cnidaria</taxon>
        <taxon>Myxozoa</taxon>
        <taxon>Myxosporea</taxon>
        <taxon>Bivalvulida</taxon>
        <taxon>Platysporina</taxon>
        <taxon>Myxobolidae</taxon>
        <taxon>Thelohanellus</taxon>
    </lineage>
</organism>
<comment type="caution">
    <text evidence="1">The sequence shown here is derived from an EMBL/GenBank/DDBJ whole genome shotgun (WGS) entry which is preliminary data.</text>
</comment>
<dbReference type="Proteomes" id="UP000031668">
    <property type="component" value="Unassembled WGS sequence"/>
</dbReference>
<dbReference type="AlphaFoldDB" id="A0A0C2IKJ7"/>
<evidence type="ECO:0000313" key="2">
    <source>
        <dbReference type="Proteomes" id="UP000031668"/>
    </source>
</evidence>
<name>A0A0C2IKJ7_THEKT</name>
<protein>
    <submittedName>
        <fullName evidence="1">Uncharacterized protein</fullName>
    </submittedName>
</protein>
<gene>
    <name evidence="1" type="ORF">RF11_01266</name>
</gene>
<dbReference type="EMBL" id="JWZT01003649">
    <property type="protein sequence ID" value="KII65949.1"/>
    <property type="molecule type" value="Genomic_DNA"/>
</dbReference>
<evidence type="ECO:0000313" key="1">
    <source>
        <dbReference type="EMBL" id="KII65949.1"/>
    </source>
</evidence>